<dbReference type="Proteomes" id="UP000184196">
    <property type="component" value="Unassembled WGS sequence"/>
</dbReference>
<dbReference type="SUPFAM" id="SSF56281">
    <property type="entry name" value="Metallo-hydrolase/oxidoreductase"/>
    <property type="match status" value="1"/>
</dbReference>
<reference evidence="3" key="1">
    <citation type="submission" date="2016-11" db="EMBL/GenBank/DDBJ databases">
        <authorList>
            <person name="Varghese N."/>
            <person name="Submissions S."/>
        </authorList>
    </citation>
    <scope>NUCLEOTIDE SEQUENCE [LARGE SCALE GENOMIC DNA]</scope>
    <source>
        <strain evidence="3">DSM 11792</strain>
    </source>
</reference>
<evidence type="ECO:0000259" key="1">
    <source>
        <dbReference type="SMART" id="SM00849"/>
    </source>
</evidence>
<dbReference type="PANTHER" id="PTHR23131">
    <property type="entry name" value="ENDORIBONUCLEASE LACTB2"/>
    <property type="match status" value="1"/>
</dbReference>
<dbReference type="Pfam" id="PF00753">
    <property type="entry name" value="Lactamase_B"/>
    <property type="match status" value="1"/>
</dbReference>
<dbReference type="SMART" id="SM00849">
    <property type="entry name" value="Lactamase_B"/>
    <property type="match status" value="1"/>
</dbReference>
<sequence>MLVLHKISVPTPYPVGPVNAYLIAAKPCTLVDPGPDTREAREVLQGELDRLGVPLDRIERVLLTHFHTDHCGLASWIHSLTGAKIHIHPYDLKKLSGNHDFIKERMLFVREAGVPAEILEEILQDRDKLPPPSVPPGSVVPTVEGTEIPFEGGSLQALHLPGHATGHLCFYDPAGKNLIAGDFLLPHITPNPFLEPDPLHPRRRNPSLRHYLEGLERLLAMDIELVWPGHGEVIDDYRKLVAEVQEHHRARCDALVGLLREHGPCTAFELSRVTYPHLKGFNIFMGLSEVQAHLDVLVEEGRVKMEKRDGVEYYFL</sequence>
<evidence type="ECO:0000313" key="2">
    <source>
        <dbReference type="EMBL" id="SHF35304.1"/>
    </source>
</evidence>
<dbReference type="OrthoDB" id="9761531at2"/>
<dbReference type="PANTHER" id="PTHR23131:SF4">
    <property type="entry name" value="METALLO-BETA-LACTAMASE SUPERFAMILY POTEIN"/>
    <property type="match status" value="1"/>
</dbReference>
<feature type="domain" description="Metallo-beta-lactamase" evidence="1">
    <location>
        <begin position="17"/>
        <end position="230"/>
    </location>
</feature>
<evidence type="ECO:0000313" key="3">
    <source>
        <dbReference type="Proteomes" id="UP000184196"/>
    </source>
</evidence>
<dbReference type="InterPro" id="IPR036388">
    <property type="entry name" value="WH-like_DNA-bd_sf"/>
</dbReference>
<gene>
    <name evidence="2" type="ORF">SAMN02745218_02042</name>
</gene>
<protein>
    <submittedName>
        <fullName evidence="2">Glyoxylase, beta-lactamase superfamily II</fullName>
    </submittedName>
</protein>
<dbReference type="AlphaFoldDB" id="A0A1M5AYF2"/>
<dbReference type="Gene3D" id="1.10.10.10">
    <property type="entry name" value="Winged helix-like DNA-binding domain superfamily/Winged helix DNA-binding domain"/>
    <property type="match status" value="1"/>
</dbReference>
<dbReference type="EMBL" id="FQUW01000024">
    <property type="protein sequence ID" value="SHF35304.1"/>
    <property type="molecule type" value="Genomic_DNA"/>
</dbReference>
<proteinExistence type="predicted"/>
<dbReference type="InterPro" id="IPR036866">
    <property type="entry name" value="RibonucZ/Hydroxyglut_hydro"/>
</dbReference>
<dbReference type="InterPro" id="IPR001279">
    <property type="entry name" value="Metallo-B-lactamas"/>
</dbReference>
<accession>A0A1M5AYF2</accession>
<name>A0A1M5AYF2_9FIRM</name>
<dbReference type="InterPro" id="IPR050662">
    <property type="entry name" value="Sec-metab_biosynth-thioest"/>
</dbReference>
<organism evidence="2 3">
    <name type="scientific">Desulfofundulus australicus DSM 11792</name>
    <dbReference type="NCBI Taxonomy" id="1121425"/>
    <lineage>
        <taxon>Bacteria</taxon>
        <taxon>Bacillati</taxon>
        <taxon>Bacillota</taxon>
        <taxon>Clostridia</taxon>
        <taxon>Eubacteriales</taxon>
        <taxon>Peptococcaceae</taxon>
        <taxon>Desulfofundulus</taxon>
    </lineage>
</organism>
<keyword evidence="3" id="KW-1185">Reference proteome</keyword>
<dbReference type="Gene3D" id="3.60.15.10">
    <property type="entry name" value="Ribonuclease Z/Hydroxyacylglutathione hydrolase-like"/>
    <property type="match status" value="1"/>
</dbReference>